<organism evidence="2 3">
    <name type="scientific">Halopseudomonas sabulinigri</name>
    <dbReference type="NCBI Taxonomy" id="472181"/>
    <lineage>
        <taxon>Bacteria</taxon>
        <taxon>Pseudomonadati</taxon>
        <taxon>Pseudomonadota</taxon>
        <taxon>Gammaproteobacteria</taxon>
        <taxon>Pseudomonadales</taxon>
        <taxon>Pseudomonadaceae</taxon>
        <taxon>Halopseudomonas</taxon>
    </lineage>
</organism>
<proteinExistence type="predicted"/>
<dbReference type="Gene3D" id="3.40.190.10">
    <property type="entry name" value="Periplasmic binding protein-like II"/>
    <property type="match status" value="2"/>
</dbReference>
<dbReference type="AlphaFoldDB" id="A0A1H1L2L8"/>
<evidence type="ECO:0000313" key="3">
    <source>
        <dbReference type="Proteomes" id="UP000243413"/>
    </source>
</evidence>
<dbReference type="Pfam" id="PF00497">
    <property type="entry name" value="SBP_bac_3"/>
    <property type="match status" value="1"/>
</dbReference>
<evidence type="ECO:0000259" key="1">
    <source>
        <dbReference type="Pfam" id="PF00497"/>
    </source>
</evidence>
<dbReference type="InterPro" id="IPR001638">
    <property type="entry name" value="Solute-binding_3/MltF_N"/>
</dbReference>
<dbReference type="STRING" id="472181.SAMN05216271_0022"/>
<evidence type="ECO:0000313" key="2">
    <source>
        <dbReference type="EMBL" id="SDR68560.1"/>
    </source>
</evidence>
<feature type="domain" description="Solute-binding protein family 3/N-terminal" evidence="1">
    <location>
        <begin position="28"/>
        <end position="245"/>
    </location>
</feature>
<reference evidence="3" key="1">
    <citation type="submission" date="2016-10" db="EMBL/GenBank/DDBJ databases">
        <authorList>
            <person name="Varghese N."/>
            <person name="Submissions S."/>
        </authorList>
    </citation>
    <scope>NUCLEOTIDE SEQUENCE [LARGE SCALE GENOMIC DNA]</scope>
    <source>
        <strain evidence="3">JCM 14963</strain>
    </source>
</reference>
<accession>A0A1H1L2L8</accession>
<dbReference type="EMBL" id="LT629763">
    <property type="protein sequence ID" value="SDR68560.1"/>
    <property type="molecule type" value="Genomic_DNA"/>
</dbReference>
<dbReference type="RefSeq" id="WP_231701980.1">
    <property type="nucleotide sequence ID" value="NZ_LT629763.1"/>
</dbReference>
<dbReference type="Proteomes" id="UP000243413">
    <property type="component" value="Chromosome I"/>
</dbReference>
<gene>
    <name evidence="2" type="ORF">SAMN05216271_0022</name>
</gene>
<name>A0A1H1L2L8_9GAMM</name>
<sequence length="246" mass="26890">MAGWGAIAVMVLGTGCALVSQVRASPLLVGFGTTKPPYVFEFEGRGLEYDLVAAALREGGIEMQPYYAPSERLHLMLKLGELDAITTTSRDSGISAFYSDSYIEYRNVAVSLTRNRIHLQRIEDLAGYSVSAFQRARYLLGNEFGAMAAANSGYREEARQITRNLLLYAGRVEVVVADERIFRAFNPLIAQQVDVQQPVTLHALFPATPYAVGFIDKASRDGFNTGLAALRASGEYARIMAAYAGQ</sequence>
<protein>
    <submittedName>
        <fullName evidence="2">Polar amino acid transport system substrate-binding protein</fullName>
    </submittedName>
</protein>
<dbReference type="SUPFAM" id="SSF53850">
    <property type="entry name" value="Periplasmic binding protein-like II"/>
    <property type="match status" value="1"/>
</dbReference>